<feature type="domain" description="SSD" evidence="7">
    <location>
        <begin position="634"/>
        <end position="760"/>
    </location>
</feature>
<dbReference type="PROSITE" id="PS50156">
    <property type="entry name" value="SSD"/>
    <property type="match status" value="2"/>
</dbReference>
<dbReference type="RefSeq" id="WP_380697142.1">
    <property type="nucleotide sequence ID" value="NZ_JBHRYR010000003.1"/>
</dbReference>
<keyword evidence="9" id="KW-1185">Reference proteome</keyword>
<dbReference type="EMBL" id="JBHRYR010000003">
    <property type="protein sequence ID" value="MFC3853721.1"/>
    <property type="molecule type" value="Genomic_DNA"/>
</dbReference>
<feature type="transmembrane region" description="Helical" evidence="6">
    <location>
        <begin position="249"/>
        <end position="268"/>
    </location>
</feature>
<dbReference type="InterPro" id="IPR000731">
    <property type="entry name" value="SSD"/>
</dbReference>
<reference evidence="9" key="1">
    <citation type="journal article" date="2019" name="Int. J. Syst. Evol. Microbiol.">
        <title>The Global Catalogue of Microorganisms (GCM) 10K type strain sequencing project: providing services to taxonomists for standard genome sequencing and annotation.</title>
        <authorList>
            <consortium name="The Broad Institute Genomics Platform"/>
            <consortium name="The Broad Institute Genome Sequencing Center for Infectious Disease"/>
            <person name="Wu L."/>
            <person name="Ma J."/>
        </authorList>
    </citation>
    <scope>NUCLEOTIDE SEQUENCE [LARGE SCALE GENOMIC DNA]</scope>
    <source>
        <strain evidence="9">IBRC 10765</strain>
    </source>
</reference>
<comment type="caution">
    <text evidence="8">The sequence shown here is derived from an EMBL/GenBank/DDBJ whole genome shotgun (WGS) entry which is preliminary data.</text>
</comment>
<feature type="transmembrane region" description="Helical" evidence="6">
    <location>
        <begin position="320"/>
        <end position="344"/>
    </location>
</feature>
<sequence length="787" mass="86916">MKSFIQLWARSVIAGRWLVLGAVAIAMALAIPPMSNLYYDNSNERFFLNGDPNLATFNDLLERFGDVEYLSVGVVAPENAEDLFNPESLQVIAELTEFLENRPEVTQVRSLTKYQYTHSGGGMMATDDVFEDITDPVYIAEARDIMRGEEMALGSLITEDFRHTRIAARTQYEVGESVLKMSLMVALRDFVTEQQFAERGYPLYLSGQPVFTEQFETLSKRDQAWLNPTMAVVMIIILFISFRSLTGTLVPWVLIGSAITLVTGIQGLMRWPHSVVESALIPALIIIGVGVSVHVLVEFYRFRAEGQSPQAAAQATIEHLWIPAFYTAFTTAAGFMALSVTQLLPVRQFAWLGAIGAMMLFLLAMTLLPAVLSFIAAFSDRTRHSVSTGIVARITEAVPAFTYRYKRGLTLLGAALLAVSLALIPRIEVDSNFITYFKQSNPTRADLVYFDDQYNGIQNIDVMIDSGEPGGIHNPQFLLRVALLQEWLEAQPETGQVNSLIDFHKSINQALNFDDPAYLRLPDTREMAAQFLLLYDNSGSDEDLTDVKDFDERWLRISVPIRNMKASETTAFLQRMNGHVARNFPDLTIETSGSLVMYNAQDMYINQGMFQSFLVALAIIGVSFIVLFRSVKYGLIALVPSIVPILITGALLVVLGIPLNLGTMVVGAMTMGIAVDDAIHMMNRYLIGKRAGMNAYDAITHAANQAGRAVVFTSIILVLGFSVMLMGSFIPYIYVGLFAASIMSLALLGDLIFLPAILHWVDGRAEEQADPSTNQTIVSVSPNGGTV</sequence>
<feature type="transmembrane region" description="Helical" evidence="6">
    <location>
        <begin position="280"/>
        <end position="300"/>
    </location>
</feature>
<feature type="transmembrane region" description="Helical" evidence="6">
    <location>
        <begin position="409"/>
        <end position="427"/>
    </location>
</feature>
<dbReference type="Proteomes" id="UP001595617">
    <property type="component" value="Unassembled WGS sequence"/>
</dbReference>
<dbReference type="InterPro" id="IPR050545">
    <property type="entry name" value="Mycobact_MmpL"/>
</dbReference>
<keyword evidence="2" id="KW-1003">Cell membrane</keyword>
<dbReference type="PANTHER" id="PTHR33406:SF12">
    <property type="entry name" value="BLR2997 PROTEIN"/>
    <property type="match status" value="1"/>
</dbReference>
<dbReference type="InterPro" id="IPR004869">
    <property type="entry name" value="MMPL_dom"/>
</dbReference>
<feature type="domain" description="SSD" evidence="7">
    <location>
        <begin position="280"/>
        <end position="374"/>
    </location>
</feature>
<evidence type="ECO:0000256" key="2">
    <source>
        <dbReference type="ARBA" id="ARBA00022475"/>
    </source>
</evidence>
<feature type="transmembrane region" description="Helical" evidence="6">
    <location>
        <begin position="665"/>
        <end position="686"/>
    </location>
</feature>
<feature type="transmembrane region" description="Helical" evidence="6">
    <location>
        <begin position="609"/>
        <end position="628"/>
    </location>
</feature>
<accession>A0ABV7ZZQ2</accession>
<comment type="subcellular location">
    <subcellularLocation>
        <location evidence="1">Cell membrane</location>
        <topology evidence="1">Multi-pass membrane protein</topology>
    </subcellularLocation>
</comment>
<evidence type="ECO:0000256" key="3">
    <source>
        <dbReference type="ARBA" id="ARBA00022692"/>
    </source>
</evidence>
<evidence type="ECO:0000256" key="4">
    <source>
        <dbReference type="ARBA" id="ARBA00022989"/>
    </source>
</evidence>
<evidence type="ECO:0000259" key="7">
    <source>
        <dbReference type="PROSITE" id="PS50156"/>
    </source>
</evidence>
<gene>
    <name evidence="8" type="ORF">ACFOOG_12830</name>
</gene>
<dbReference type="Gene3D" id="1.20.1640.10">
    <property type="entry name" value="Multidrug efflux transporter AcrB transmembrane domain"/>
    <property type="match status" value="2"/>
</dbReference>
<evidence type="ECO:0000256" key="6">
    <source>
        <dbReference type="SAM" id="Phobius"/>
    </source>
</evidence>
<feature type="transmembrane region" description="Helical" evidence="6">
    <location>
        <begin position="732"/>
        <end position="754"/>
    </location>
</feature>
<evidence type="ECO:0000256" key="1">
    <source>
        <dbReference type="ARBA" id="ARBA00004651"/>
    </source>
</evidence>
<evidence type="ECO:0000256" key="5">
    <source>
        <dbReference type="ARBA" id="ARBA00023136"/>
    </source>
</evidence>
<name>A0ABV7ZZQ2_9GAMM</name>
<feature type="transmembrane region" description="Helical" evidence="6">
    <location>
        <begin position="706"/>
        <end position="726"/>
    </location>
</feature>
<evidence type="ECO:0000313" key="8">
    <source>
        <dbReference type="EMBL" id="MFC3853721.1"/>
    </source>
</evidence>
<feature type="transmembrane region" description="Helical" evidence="6">
    <location>
        <begin position="635"/>
        <end position="659"/>
    </location>
</feature>
<dbReference type="SUPFAM" id="SSF82866">
    <property type="entry name" value="Multidrug efflux transporter AcrB transmembrane domain"/>
    <property type="match status" value="2"/>
</dbReference>
<keyword evidence="4 6" id="KW-1133">Transmembrane helix</keyword>
<evidence type="ECO:0000313" key="9">
    <source>
        <dbReference type="Proteomes" id="UP001595617"/>
    </source>
</evidence>
<dbReference type="PANTHER" id="PTHR33406">
    <property type="entry name" value="MEMBRANE PROTEIN MJ1562-RELATED"/>
    <property type="match status" value="1"/>
</dbReference>
<protein>
    <submittedName>
        <fullName evidence="8">RND family transporter</fullName>
    </submittedName>
</protein>
<feature type="transmembrane region" description="Helical" evidence="6">
    <location>
        <begin position="224"/>
        <end position="242"/>
    </location>
</feature>
<proteinExistence type="predicted"/>
<organism evidence="8 9">
    <name type="scientific">Saccharospirillum mangrovi</name>
    <dbReference type="NCBI Taxonomy" id="2161747"/>
    <lineage>
        <taxon>Bacteria</taxon>
        <taxon>Pseudomonadati</taxon>
        <taxon>Pseudomonadota</taxon>
        <taxon>Gammaproteobacteria</taxon>
        <taxon>Oceanospirillales</taxon>
        <taxon>Saccharospirillaceae</taxon>
        <taxon>Saccharospirillum</taxon>
    </lineage>
</organism>
<dbReference type="Pfam" id="PF03176">
    <property type="entry name" value="MMPL"/>
    <property type="match status" value="2"/>
</dbReference>
<keyword evidence="5 6" id="KW-0472">Membrane</keyword>
<feature type="transmembrane region" description="Helical" evidence="6">
    <location>
        <begin position="350"/>
        <end position="378"/>
    </location>
</feature>
<keyword evidence="3 6" id="KW-0812">Transmembrane</keyword>